<name>A0A7C5E2Q9_9BACT</name>
<evidence type="ECO:0000256" key="2">
    <source>
        <dbReference type="PROSITE-ProRule" id="PRU00169"/>
    </source>
</evidence>
<dbReference type="EMBL" id="DRTH01000211">
    <property type="protein sequence ID" value="HHF08822.1"/>
    <property type="molecule type" value="Genomic_DNA"/>
</dbReference>
<feature type="modified residue" description="4-aspartylphosphate" evidence="2">
    <location>
        <position position="55"/>
    </location>
</feature>
<dbReference type="Proteomes" id="UP000886129">
    <property type="component" value="Unassembled WGS sequence"/>
</dbReference>
<reference evidence="4" key="1">
    <citation type="journal article" date="2020" name="mSystems">
        <title>Genome- and Community-Level Interaction Insights into Carbon Utilization and Element Cycling Functions of Hydrothermarchaeota in Hydrothermal Sediment.</title>
        <authorList>
            <person name="Zhou Z."/>
            <person name="Liu Y."/>
            <person name="Xu W."/>
            <person name="Pan J."/>
            <person name="Luo Z.H."/>
            <person name="Li M."/>
        </authorList>
    </citation>
    <scope>NUCLEOTIDE SEQUENCE [LARGE SCALE GENOMIC DNA]</scope>
    <source>
        <strain evidence="4">HyVt-80</strain>
    </source>
</reference>
<dbReference type="InterPro" id="IPR011006">
    <property type="entry name" value="CheY-like_superfamily"/>
</dbReference>
<feature type="domain" description="Response regulatory" evidence="3">
    <location>
        <begin position="4"/>
        <end position="120"/>
    </location>
</feature>
<dbReference type="PANTHER" id="PTHR44591">
    <property type="entry name" value="STRESS RESPONSE REGULATOR PROTEIN 1"/>
    <property type="match status" value="1"/>
</dbReference>
<keyword evidence="1 2" id="KW-0597">Phosphoprotein</keyword>
<dbReference type="CDD" id="cd00156">
    <property type="entry name" value="REC"/>
    <property type="match status" value="1"/>
</dbReference>
<dbReference type="Gene3D" id="3.40.50.2300">
    <property type="match status" value="1"/>
</dbReference>
<dbReference type="InterPro" id="IPR050595">
    <property type="entry name" value="Bact_response_regulator"/>
</dbReference>
<dbReference type="SMART" id="SM00448">
    <property type="entry name" value="REC"/>
    <property type="match status" value="1"/>
</dbReference>
<dbReference type="AlphaFoldDB" id="A0A7C5E2Q9"/>
<evidence type="ECO:0000256" key="1">
    <source>
        <dbReference type="ARBA" id="ARBA00022553"/>
    </source>
</evidence>
<evidence type="ECO:0000259" key="3">
    <source>
        <dbReference type="PROSITE" id="PS50110"/>
    </source>
</evidence>
<accession>A0A7C5E2Q9</accession>
<dbReference type="SUPFAM" id="SSF52172">
    <property type="entry name" value="CheY-like"/>
    <property type="match status" value="1"/>
</dbReference>
<dbReference type="PANTHER" id="PTHR44591:SF3">
    <property type="entry name" value="RESPONSE REGULATORY DOMAIN-CONTAINING PROTEIN"/>
    <property type="match status" value="1"/>
</dbReference>
<organism evidence="4">
    <name type="scientific">Kosmotoga arenicorallina</name>
    <dbReference type="NCBI Taxonomy" id="688066"/>
    <lineage>
        <taxon>Bacteria</taxon>
        <taxon>Thermotogati</taxon>
        <taxon>Thermotogota</taxon>
        <taxon>Thermotogae</taxon>
        <taxon>Kosmotogales</taxon>
        <taxon>Kosmotogaceae</taxon>
        <taxon>Kosmotoga</taxon>
    </lineage>
</organism>
<dbReference type="InterPro" id="IPR001789">
    <property type="entry name" value="Sig_transdc_resp-reg_receiver"/>
</dbReference>
<comment type="caution">
    <text evidence="4">The sequence shown here is derived from an EMBL/GenBank/DDBJ whole genome shotgun (WGS) entry which is preliminary data.</text>
</comment>
<gene>
    <name evidence="4" type="ORF">ENL26_03535</name>
</gene>
<dbReference type="GO" id="GO:0000160">
    <property type="term" value="P:phosphorelay signal transduction system"/>
    <property type="evidence" value="ECO:0007669"/>
    <property type="project" value="InterPro"/>
</dbReference>
<evidence type="ECO:0000313" key="4">
    <source>
        <dbReference type="EMBL" id="HHF08822.1"/>
    </source>
</evidence>
<dbReference type="PROSITE" id="PS50110">
    <property type="entry name" value="RESPONSE_REGULATORY"/>
    <property type="match status" value="1"/>
</dbReference>
<sequence>MLMKILFIDDSRLSRRITSRYLKLHFPEAEVNAIGPEDLEKTLEKSREYQMVITDLLMPGISAEEVIKKILKKAPEAFLAVLSANVQEKMKEKMQRLGVQVFLGKPLTEEKIITLKEAYYAGRKNSQ</sequence>
<protein>
    <submittedName>
        <fullName evidence="4">Response regulator</fullName>
    </submittedName>
</protein>
<dbReference type="Pfam" id="PF00072">
    <property type="entry name" value="Response_reg"/>
    <property type="match status" value="1"/>
</dbReference>
<proteinExistence type="predicted"/>